<dbReference type="Gene3D" id="3.30.70.1230">
    <property type="entry name" value="Nucleotide cyclase"/>
    <property type="match status" value="1"/>
</dbReference>
<feature type="non-terminal residue" evidence="2">
    <location>
        <position position="1"/>
    </location>
</feature>
<dbReference type="SUPFAM" id="SSF55073">
    <property type="entry name" value="Nucleotide cyclase"/>
    <property type="match status" value="1"/>
</dbReference>
<dbReference type="EMBL" id="BARS01001176">
    <property type="protein sequence ID" value="GAF85752.1"/>
    <property type="molecule type" value="Genomic_DNA"/>
</dbReference>
<dbReference type="PROSITE" id="PS50125">
    <property type="entry name" value="GUANYLATE_CYCLASE_2"/>
    <property type="match status" value="1"/>
</dbReference>
<dbReference type="Pfam" id="PF00211">
    <property type="entry name" value="Guanylate_cyc"/>
    <property type="match status" value="1"/>
</dbReference>
<gene>
    <name evidence="2" type="ORF">S01H1_02446</name>
</gene>
<dbReference type="InterPro" id="IPR029787">
    <property type="entry name" value="Nucleotide_cyclase"/>
</dbReference>
<reference evidence="2" key="1">
    <citation type="journal article" date="2014" name="Front. Microbiol.">
        <title>High frequency of phylogenetically diverse reductive dehalogenase-homologous genes in deep subseafloor sedimentary metagenomes.</title>
        <authorList>
            <person name="Kawai M."/>
            <person name="Futagami T."/>
            <person name="Toyoda A."/>
            <person name="Takaki Y."/>
            <person name="Nishi S."/>
            <person name="Hori S."/>
            <person name="Arai W."/>
            <person name="Tsubouchi T."/>
            <person name="Morono Y."/>
            <person name="Uchiyama I."/>
            <person name="Ito T."/>
            <person name="Fujiyama A."/>
            <person name="Inagaki F."/>
            <person name="Takami H."/>
        </authorList>
    </citation>
    <scope>NUCLEOTIDE SEQUENCE</scope>
    <source>
        <strain evidence="2">Expedition CK06-06</strain>
    </source>
</reference>
<evidence type="ECO:0000313" key="2">
    <source>
        <dbReference type="EMBL" id="GAF85752.1"/>
    </source>
</evidence>
<dbReference type="InterPro" id="IPR001054">
    <property type="entry name" value="A/G_cyclase"/>
</dbReference>
<feature type="domain" description="Guanylate cyclase" evidence="1">
    <location>
        <begin position="25"/>
        <end position="61"/>
    </location>
</feature>
<dbReference type="PANTHER" id="PTHR43081">
    <property type="entry name" value="ADENYLATE CYCLASE, TERMINAL-DIFFERENTIATION SPECIFIC-RELATED"/>
    <property type="match status" value="1"/>
</dbReference>
<dbReference type="PANTHER" id="PTHR43081:SF1">
    <property type="entry name" value="ADENYLATE CYCLASE, TERMINAL-DIFFERENTIATION SPECIFIC"/>
    <property type="match status" value="1"/>
</dbReference>
<dbReference type="CDD" id="cd07302">
    <property type="entry name" value="CHD"/>
    <property type="match status" value="1"/>
</dbReference>
<dbReference type="GO" id="GO:0009190">
    <property type="term" value="P:cyclic nucleotide biosynthetic process"/>
    <property type="evidence" value="ECO:0007669"/>
    <property type="project" value="InterPro"/>
</dbReference>
<evidence type="ECO:0000259" key="1">
    <source>
        <dbReference type="PROSITE" id="PS50125"/>
    </source>
</evidence>
<accession>X0TC37</accession>
<sequence>LKCARDIIKVLSVPQNKKLLDWAGVGIGINTGQIYLGSLGSDTFKDYTIIGNSVNIAARLCGLASQYQILFTEATLKLIKKTEFNYRPVKRVTLRGISSPINVLELIQHQD</sequence>
<dbReference type="GO" id="GO:0035556">
    <property type="term" value="P:intracellular signal transduction"/>
    <property type="evidence" value="ECO:0007669"/>
    <property type="project" value="InterPro"/>
</dbReference>
<organism evidence="2">
    <name type="scientific">marine sediment metagenome</name>
    <dbReference type="NCBI Taxonomy" id="412755"/>
    <lineage>
        <taxon>unclassified sequences</taxon>
        <taxon>metagenomes</taxon>
        <taxon>ecological metagenomes</taxon>
    </lineage>
</organism>
<comment type="caution">
    <text evidence="2">The sequence shown here is derived from an EMBL/GenBank/DDBJ whole genome shotgun (WGS) entry which is preliminary data.</text>
</comment>
<dbReference type="InterPro" id="IPR050697">
    <property type="entry name" value="Adenylyl/Guanylyl_Cyclase_3/4"/>
</dbReference>
<dbReference type="AlphaFoldDB" id="X0TC37"/>
<name>X0TC37_9ZZZZ</name>
<protein>
    <recommendedName>
        <fullName evidence="1">Guanylate cyclase domain-containing protein</fullName>
    </recommendedName>
</protein>
<proteinExistence type="predicted"/>